<sequence>MAPRKYIFHFTIIIFLCSISASWSLEDVLQVHDDIYRFGDYHDGVYDRETGYDSRAYPSEFLSSDGKYYSDGMSPDLPDVGTGIESYLEKLAAETSAKTVSVQSYGAKGDGKSDDTMAFEKAWKEACSSSGAIFMVPKNKKYLVKQITFEGPCKAALTVQVAGTVLASNNRGDYKNDKRHWLMFENIKNLVVQGGGVIDGNGKIWWENSCKIDESKPCTDAPTALTFYRVNKLTVKNLNIQNAQQIQVSFERCETVQASDLRVTAPGDSPNTDGIHITRTKNMQLSSSVIKTGDDCVSIEDGTKKLKITDLTCGPGHGISIGSLGDGNSEAHVSDVTVNGAKLSGTMNGVRIKTYQGGSGSASNINFKNIDMKDVENPIIINQNYCDQSKPCKQQKSAVQVKNVLYENIKGTSATDVAINFNCSKNHPCQNIVLRDIKLTGQDGEKVKAVCKNVELEESGTVSPRCPDN</sequence>
<protein>
    <recommendedName>
        <fullName evidence="3">endo-polygalacturonase</fullName>
        <ecNumber evidence="3">3.2.1.15</ecNumber>
    </recommendedName>
    <alternativeName>
        <fullName evidence="11">Pectinase</fullName>
    </alternativeName>
</protein>
<dbReference type="PROSITE" id="PS00502">
    <property type="entry name" value="POLYGALACTURONASE"/>
    <property type="match status" value="1"/>
</dbReference>
<keyword evidence="7 12" id="KW-0378">Hydrolase</keyword>
<keyword evidence="5" id="KW-0964">Secreted</keyword>
<evidence type="ECO:0000256" key="3">
    <source>
        <dbReference type="ARBA" id="ARBA00012736"/>
    </source>
</evidence>
<dbReference type="Proteomes" id="UP000077755">
    <property type="component" value="Chromosome 5"/>
</dbReference>
<dbReference type="Pfam" id="PF00295">
    <property type="entry name" value="Glyco_hydro_28"/>
    <property type="match status" value="1"/>
</dbReference>
<dbReference type="GO" id="GO:0010047">
    <property type="term" value="P:fruit dehiscence"/>
    <property type="evidence" value="ECO:0007669"/>
    <property type="project" value="UniProtKB-ARBA"/>
</dbReference>
<dbReference type="KEGG" id="dcr:108222189"/>
<dbReference type="EC" id="3.2.1.15" evidence="3"/>
<dbReference type="InterPro" id="IPR000743">
    <property type="entry name" value="Glyco_hydro_28"/>
</dbReference>
<dbReference type="PANTHER" id="PTHR31375">
    <property type="match status" value="1"/>
</dbReference>
<keyword evidence="4" id="KW-0134">Cell wall</keyword>
<evidence type="ECO:0000256" key="5">
    <source>
        <dbReference type="ARBA" id="ARBA00022525"/>
    </source>
</evidence>
<organism evidence="13 14">
    <name type="scientific">Daucus carota subsp. sativus</name>
    <name type="common">Carrot</name>
    <dbReference type="NCBI Taxonomy" id="79200"/>
    <lineage>
        <taxon>Eukaryota</taxon>
        <taxon>Viridiplantae</taxon>
        <taxon>Streptophyta</taxon>
        <taxon>Embryophyta</taxon>
        <taxon>Tracheophyta</taxon>
        <taxon>Spermatophyta</taxon>
        <taxon>Magnoliopsida</taxon>
        <taxon>eudicotyledons</taxon>
        <taxon>Gunneridae</taxon>
        <taxon>Pentapetalae</taxon>
        <taxon>asterids</taxon>
        <taxon>campanulids</taxon>
        <taxon>Apiales</taxon>
        <taxon>Apiaceae</taxon>
        <taxon>Apioideae</taxon>
        <taxon>Scandiceae</taxon>
        <taxon>Daucinae</taxon>
        <taxon>Daucus</taxon>
        <taxon>Daucus sect. Daucus</taxon>
    </lineage>
</organism>
<dbReference type="GO" id="GO:0005975">
    <property type="term" value="P:carbohydrate metabolic process"/>
    <property type="evidence" value="ECO:0007669"/>
    <property type="project" value="InterPro"/>
</dbReference>
<evidence type="ECO:0000256" key="11">
    <source>
        <dbReference type="ARBA" id="ARBA00083621"/>
    </source>
</evidence>
<evidence type="ECO:0000256" key="8">
    <source>
        <dbReference type="ARBA" id="ARBA00023295"/>
    </source>
</evidence>
<reference evidence="13" key="1">
    <citation type="journal article" date="2016" name="Nat. Genet.">
        <title>A high-quality carrot genome assembly provides new insights into carotenoid accumulation and asterid genome evolution.</title>
        <authorList>
            <person name="Iorizzo M."/>
            <person name="Ellison S."/>
            <person name="Senalik D."/>
            <person name="Zeng P."/>
            <person name="Satapoomin P."/>
            <person name="Huang J."/>
            <person name="Bowman M."/>
            <person name="Iovene M."/>
            <person name="Sanseverino W."/>
            <person name="Cavagnaro P."/>
            <person name="Yildiz M."/>
            <person name="Macko-Podgorni A."/>
            <person name="Moranska E."/>
            <person name="Grzebelus E."/>
            <person name="Grzebelus D."/>
            <person name="Ashrafi H."/>
            <person name="Zheng Z."/>
            <person name="Cheng S."/>
            <person name="Spooner D."/>
            <person name="Van Deynze A."/>
            <person name="Simon P."/>
        </authorList>
    </citation>
    <scope>NUCLEOTIDE SEQUENCE</scope>
    <source>
        <tissue evidence="13">Leaf</tissue>
    </source>
</reference>
<evidence type="ECO:0000313" key="14">
    <source>
        <dbReference type="Proteomes" id="UP000077755"/>
    </source>
</evidence>
<dbReference type="OrthoDB" id="187139at2759"/>
<keyword evidence="8 12" id="KW-0326">Glycosidase</keyword>
<evidence type="ECO:0000313" key="13">
    <source>
        <dbReference type="EMBL" id="WOH00075.1"/>
    </source>
</evidence>
<proteinExistence type="inferred from homology"/>
<dbReference type="GO" id="GO:0009901">
    <property type="term" value="P:anther dehiscence"/>
    <property type="evidence" value="ECO:0007669"/>
    <property type="project" value="UniProtKB-ARBA"/>
</dbReference>
<accession>A0A161YK43</accession>
<evidence type="ECO:0000256" key="2">
    <source>
        <dbReference type="ARBA" id="ARBA00008834"/>
    </source>
</evidence>
<evidence type="ECO:0000256" key="7">
    <source>
        <dbReference type="ARBA" id="ARBA00022801"/>
    </source>
</evidence>
<dbReference type="FunFam" id="2.160.20.10:FF:000028">
    <property type="entry name" value="Polygalacturonase QRT2"/>
    <property type="match status" value="1"/>
</dbReference>
<reference evidence="13" key="2">
    <citation type="submission" date="2022-03" db="EMBL/GenBank/DDBJ databases">
        <title>Draft title - Genomic analysis of global carrot germplasm unveils the trajectory of domestication and the origin of high carotenoid orange carrot.</title>
        <authorList>
            <person name="Iorizzo M."/>
            <person name="Ellison S."/>
            <person name="Senalik D."/>
            <person name="Macko-Podgorni A."/>
            <person name="Grzebelus D."/>
            <person name="Bostan H."/>
            <person name="Rolling W."/>
            <person name="Curaba J."/>
            <person name="Simon P."/>
        </authorList>
    </citation>
    <scope>NUCLEOTIDE SEQUENCE</scope>
    <source>
        <tissue evidence="13">Leaf</tissue>
    </source>
</reference>
<dbReference type="SUPFAM" id="SSF51126">
    <property type="entry name" value="Pectin lyase-like"/>
    <property type="match status" value="1"/>
</dbReference>
<dbReference type="GO" id="GO:0004650">
    <property type="term" value="F:polygalacturonase activity"/>
    <property type="evidence" value="ECO:0007669"/>
    <property type="project" value="UniProtKB-EC"/>
</dbReference>
<keyword evidence="9" id="KW-0961">Cell wall biogenesis/degradation</keyword>
<comment type="catalytic activity">
    <reaction evidence="10">
        <text>(1,4-alpha-D-galacturonosyl)n+m + H2O = (1,4-alpha-D-galacturonosyl)n + (1,4-alpha-D-galacturonosyl)m.</text>
        <dbReference type="EC" id="3.2.1.15"/>
    </reaction>
</comment>
<comment type="subcellular location">
    <subcellularLocation>
        <location evidence="1">Secreted</location>
        <location evidence="1">Cell wall</location>
    </subcellularLocation>
</comment>
<evidence type="ECO:0000256" key="10">
    <source>
        <dbReference type="ARBA" id="ARBA00034074"/>
    </source>
</evidence>
<dbReference type="GO" id="GO:0009830">
    <property type="term" value="P:cell wall modification involved in abscission"/>
    <property type="evidence" value="ECO:0007669"/>
    <property type="project" value="UniProtKB-ARBA"/>
</dbReference>
<dbReference type="EMBL" id="CP093347">
    <property type="protein sequence ID" value="WOH00075.1"/>
    <property type="molecule type" value="Genomic_DNA"/>
</dbReference>
<dbReference type="Gene3D" id="2.160.20.10">
    <property type="entry name" value="Single-stranded right-handed beta-helix, Pectin lyase-like"/>
    <property type="match status" value="1"/>
</dbReference>
<evidence type="ECO:0000256" key="12">
    <source>
        <dbReference type="RuleBase" id="RU361169"/>
    </source>
</evidence>
<evidence type="ECO:0000256" key="6">
    <source>
        <dbReference type="ARBA" id="ARBA00022729"/>
    </source>
</evidence>
<comment type="similarity">
    <text evidence="2 12">Belongs to the glycosyl hydrolase 28 family.</text>
</comment>
<evidence type="ECO:0000256" key="1">
    <source>
        <dbReference type="ARBA" id="ARBA00004191"/>
    </source>
</evidence>
<dbReference type="AlphaFoldDB" id="A0A161YK43"/>
<name>A0A161YK43_DAUCS</name>
<gene>
    <name evidence="13" type="ORF">DCAR_0519431</name>
</gene>
<dbReference type="Gramene" id="KZM93739">
    <property type="protein sequence ID" value="KZM93739"/>
    <property type="gene ID" value="DCAR_016984"/>
</dbReference>
<dbReference type="InterPro" id="IPR011050">
    <property type="entry name" value="Pectin_lyase_fold/virulence"/>
</dbReference>
<evidence type="ECO:0000256" key="4">
    <source>
        <dbReference type="ARBA" id="ARBA00022512"/>
    </source>
</evidence>
<evidence type="ECO:0000256" key="9">
    <source>
        <dbReference type="ARBA" id="ARBA00023316"/>
    </source>
</evidence>
<dbReference type="InterPro" id="IPR012334">
    <property type="entry name" value="Pectin_lyas_fold"/>
</dbReference>
<dbReference type="OMA" id="IAMEFSG"/>
<keyword evidence="6" id="KW-0732">Signal</keyword>
<keyword evidence="14" id="KW-1185">Reference proteome</keyword>